<dbReference type="InterPro" id="IPR018540">
    <property type="entry name" value="Spo0E-like"/>
</dbReference>
<dbReference type="SMART" id="SM00052">
    <property type="entry name" value="EAL"/>
    <property type="match status" value="1"/>
</dbReference>
<dbReference type="InterPro" id="IPR036638">
    <property type="entry name" value="HLH_DNA-bd_sf"/>
</dbReference>
<evidence type="ECO:0000313" key="2">
    <source>
        <dbReference type="EMBL" id="QSO49714.1"/>
    </source>
</evidence>
<dbReference type="Gene3D" id="4.10.280.10">
    <property type="entry name" value="Helix-loop-helix DNA-binding domain"/>
    <property type="match status" value="1"/>
</dbReference>
<dbReference type="PROSITE" id="PS50883">
    <property type="entry name" value="EAL"/>
    <property type="match status" value="1"/>
</dbReference>
<keyword evidence="3" id="KW-1185">Reference proteome</keyword>
<gene>
    <name evidence="2" type="ORF">JZ786_06455</name>
</gene>
<dbReference type="Gene3D" id="3.20.20.450">
    <property type="entry name" value="EAL domain"/>
    <property type="match status" value="1"/>
</dbReference>
<organism evidence="2 3">
    <name type="scientific">Alicyclobacillus mengziensis</name>
    <dbReference type="NCBI Taxonomy" id="2931921"/>
    <lineage>
        <taxon>Bacteria</taxon>
        <taxon>Bacillati</taxon>
        <taxon>Bacillota</taxon>
        <taxon>Bacilli</taxon>
        <taxon>Bacillales</taxon>
        <taxon>Alicyclobacillaceae</taxon>
        <taxon>Alicyclobacillus</taxon>
    </lineage>
</organism>
<dbReference type="InterPro" id="IPR050706">
    <property type="entry name" value="Cyclic-di-GMP_PDE-like"/>
</dbReference>
<reference evidence="2 3" key="1">
    <citation type="submission" date="2021-02" db="EMBL/GenBank/DDBJ databases">
        <title>Alicyclobacillus curvatus sp. nov. and Alicyclobacillus mengziensis sp. nov., two acidophilic bacteria isolated from acid mine drainage.</title>
        <authorList>
            <person name="Huang Y."/>
        </authorList>
    </citation>
    <scope>NUCLEOTIDE SEQUENCE [LARGE SCALE GENOMIC DNA]</scope>
    <source>
        <strain evidence="2 3">S30H14</strain>
    </source>
</reference>
<dbReference type="GO" id="GO:0043937">
    <property type="term" value="P:regulation of sporulation"/>
    <property type="evidence" value="ECO:0007669"/>
    <property type="project" value="InterPro"/>
</dbReference>
<evidence type="ECO:0000313" key="3">
    <source>
        <dbReference type="Proteomes" id="UP000663505"/>
    </source>
</evidence>
<dbReference type="InterPro" id="IPR035919">
    <property type="entry name" value="EAL_sf"/>
</dbReference>
<dbReference type="GO" id="GO:0071111">
    <property type="term" value="F:cyclic-guanylate-specific phosphodiesterase activity"/>
    <property type="evidence" value="ECO:0007669"/>
    <property type="project" value="InterPro"/>
</dbReference>
<dbReference type="Proteomes" id="UP000663505">
    <property type="component" value="Chromosome"/>
</dbReference>
<protein>
    <submittedName>
        <fullName evidence="2">EAL domain-containing protein</fullName>
    </submittedName>
</protein>
<dbReference type="InterPro" id="IPR001633">
    <property type="entry name" value="EAL_dom"/>
</dbReference>
<dbReference type="Pfam" id="PF09388">
    <property type="entry name" value="SpoOE-like"/>
    <property type="match status" value="1"/>
</dbReference>
<dbReference type="PANTHER" id="PTHR33121:SF76">
    <property type="entry name" value="SIGNALING PROTEIN"/>
    <property type="match status" value="1"/>
</dbReference>
<dbReference type="CDD" id="cd01948">
    <property type="entry name" value="EAL"/>
    <property type="match status" value="1"/>
</dbReference>
<feature type="domain" description="EAL" evidence="1">
    <location>
        <begin position="1"/>
        <end position="247"/>
    </location>
</feature>
<dbReference type="GO" id="GO:0046983">
    <property type="term" value="F:protein dimerization activity"/>
    <property type="evidence" value="ECO:0007669"/>
    <property type="project" value="InterPro"/>
</dbReference>
<dbReference type="EMBL" id="CP071182">
    <property type="protein sequence ID" value="QSO49714.1"/>
    <property type="molecule type" value="Genomic_DNA"/>
</dbReference>
<sequence length="290" mass="32725">MVGELADMLDRLDIVYQPIVNHAENSIFAYEALSRPQYQGRLIPPGLWFRTAYESNLSVQADLLAISSSIKHFRRTLQGTTTPAALFVNVMPSSVVEKSFRERIEFLFEAGHCRPQELVFEIIEYVSYDPSLIAKIFEPLRGVGVRIAVDDVGVGSTNLLALVELEPDFIKVDRSLIQGVSTSSAKQRLLRYLTQMMESENSVIAEGVEHRDDLFAIRESGVSLSQGYYWAPPVTVDDLPLWTVEIETKREALIKLVAEKGGILTDDDVVRRSQELDLLTTQHCRLQQRL</sequence>
<accession>A0A9X7Z816</accession>
<dbReference type="SUPFAM" id="SSF140500">
    <property type="entry name" value="BAS1536-like"/>
    <property type="match status" value="1"/>
</dbReference>
<dbReference type="Pfam" id="PF00563">
    <property type="entry name" value="EAL"/>
    <property type="match status" value="1"/>
</dbReference>
<dbReference type="InterPro" id="IPR037208">
    <property type="entry name" value="Spo0E-like_sf"/>
</dbReference>
<name>A0A9X7Z816_9BACL</name>
<dbReference type="SUPFAM" id="SSF141868">
    <property type="entry name" value="EAL domain-like"/>
    <property type="match status" value="1"/>
</dbReference>
<proteinExistence type="predicted"/>
<dbReference type="AlphaFoldDB" id="A0A9X7Z816"/>
<dbReference type="KEGG" id="afx:JZ786_06455"/>
<dbReference type="PANTHER" id="PTHR33121">
    <property type="entry name" value="CYCLIC DI-GMP PHOSPHODIESTERASE PDEF"/>
    <property type="match status" value="1"/>
</dbReference>
<evidence type="ECO:0000259" key="1">
    <source>
        <dbReference type="PROSITE" id="PS50883"/>
    </source>
</evidence>